<evidence type="ECO:0000313" key="2">
    <source>
        <dbReference type="Proteomes" id="UP000287394"/>
    </source>
</evidence>
<gene>
    <name evidence="1" type="ORF">CCAX7_22820</name>
</gene>
<accession>A0A402CUX4</accession>
<dbReference type="Proteomes" id="UP000287394">
    <property type="component" value="Chromosome"/>
</dbReference>
<dbReference type="EMBL" id="AP025739">
    <property type="protein sequence ID" value="BDI30231.1"/>
    <property type="molecule type" value="Genomic_DNA"/>
</dbReference>
<dbReference type="KEGG" id="ccot:CCAX7_22820"/>
<organism evidence="1 2">
    <name type="scientific">Capsulimonas corticalis</name>
    <dbReference type="NCBI Taxonomy" id="2219043"/>
    <lineage>
        <taxon>Bacteria</taxon>
        <taxon>Bacillati</taxon>
        <taxon>Armatimonadota</taxon>
        <taxon>Armatimonadia</taxon>
        <taxon>Capsulimonadales</taxon>
        <taxon>Capsulimonadaceae</taxon>
        <taxon>Capsulimonas</taxon>
    </lineage>
</organism>
<reference evidence="1 2" key="1">
    <citation type="journal article" date="2019" name="Int. J. Syst. Evol. Microbiol.">
        <title>Capsulimonas corticalis gen. nov., sp. nov., an aerobic capsulated bacterium, of a novel bacterial order, Capsulimonadales ord. nov., of the class Armatimonadia of the phylum Armatimonadetes.</title>
        <authorList>
            <person name="Li J."/>
            <person name="Kudo C."/>
            <person name="Tonouchi A."/>
        </authorList>
    </citation>
    <scope>NUCLEOTIDE SEQUENCE [LARGE SCALE GENOMIC DNA]</scope>
    <source>
        <strain evidence="1 2">AX-7</strain>
    </source>
</reference>
<name>A0A402CUX4_9BACT</name>
<proteinExistence type="predicted"/>
<keyword evidence="2" id="KW-1185">Reference proteome</keyword>
<dbReference type="AlphaFoldDB" id="A0A402CUX4"/>
<evidence type="ECO:0000313" key="1">
    <source>
        <dbReference type="EMBL" id="BDI30231.1"/>
    </source>
</evidence>
<sequence length="188" mass="21023">MNTPDRNITPSTPQFSCDDLYEARIAQKELKKLNQLRLFTKIYPFLTLISCVVSAPHVMQPHSGSPIENFLLQALIFAPTLYILVSWMDAVDRLQKKKSDGSLEPMALISGLMSILLNPAGKIIANMHQTPQTPAFLAADVFAAAILLALFAMILRKLGILLQIHMTERARQEKRGFVISDADMDTRE</sequence>
<dbReference type="RefSeq" id="WP_125205943.1">
    <property type="nucleotide sequence ID" value="NZ_AP025739.1"/>
</dbReference>
<protein>
    <submittedName>
        <fullName evidence="1">Uncharacterized protein</fullName>
    </submittedName>
</protein>